<evidence type="ECO:0000256" key="7">
    <source>
        <dbReference type="SAM" id="Phobius"/>
    </source>
</evidence>
<evidence type="ECO:0000256" key="3">
    <source>
        <dbReference type="ARBA" id="ARBA00022448"/>
    </source>
</evidence>
<comment type="similarity">
    <text evidence="2">Belongs to the ABC transporter superfamily. ABCG family. Eye pigment precursor importer (TC 3.A.1.204) subfamily.</text>
</comment>
<evidence type="ECO:0000256" key="2">
    <source>
        <dbReference type="ARBA" id="ARBA00005814"/>
    </source>
</evidence>
<dbReference type="PANTHER" id="PTHR48041:SF26">
    <property type="entry name" value="FI22810P1"/>
    <property type="match status" value="1"/>
</dbReference>
<comment type="subcellular location">
    <subcellularLocation>
        <location evidence="1">Membrane</location>
        <topology evidence="1">Multi-pass membrane protein</topology>
    </subcellularLocation>
</comment>
<feature type="domain" description="ABC transporter" evidence="8">
    <location>
        <begin position="14"/>
        <end position="70"/>
    </location>
</feature>
<dbReference type="InterPro" id="IPR050352">
    <property type="entry name" value="ABCG_transporters"/>
</dbReference>
<dbReference type="EMBL" id="GBXI01001971">
    <property type="protein sequence ID" value="JAD12321.1"/>
    <property type="molecule type" value="Transcribed_RNA"/>
</dbReference>
<dbReference type="Pfam" id="PF00005">
    <property type="entry name" value="ABC_tran"/>
    <property type="match status" value="1"/>
</dbReference>
<dbReference type="Pfam" id="PF19055">
    <property type="entry name" value="ABC2_membrane_7"/>
    <property type="match status" value="1"/>
</dbReference>
<reference evidence="12" key="2">
    <citation type="journal article" date="2015" name="Gigascience">
        <title>Reconstructing a comprehensive transcriptome assembly of a white-pupal translocated strain of the pest fruit fly Bactrocera cucurbitae.</title>
        <authorList>
            <person name="Sim S.B."/>
            <person name="Calla B."/>
            <person name="Hall B."/>
            <person name="DeRego T."/>
            <person name="Geib S.M."/>
        </authorList>
    </citation>
    <scope>NUCLEOTIDE SEQUENCE</scope>
</reference>
<dbReference type="GO" id="GO:0016887">
    <property type="term" value="F:ATP hydrolysis activity"/>
    <property type="evidence" value="ECO:0007669"/>
    <property type="project" value="InterPro"/>
</dbReference>
<feature type="domain" description="ABC-2 type transporter transmembrane" evidence="9">
    <location>
        <begin position="213"/>
        <end position="279"/>
    </location>
</feature>
<proteinExistence type="inferred from homology"/>
<gene>
    <name evidence="12" type="primary">ABCG4_4</name>
    <name evidence="11" type="synonym">ABCG4_5</name>
    <name evidence="11" type="ORF">g.14864</name>
    <name evidence="12" type="ORF">g.14866</name>
</gene>
<dbReference type="AlphaFoldDB" id="A0A0A1XMW4"/>
<evidence type="ECO:0000259" key="10">
    <source>
        <dbReference type="Pfam" id="PF19055"/>
    </source>
</evidence>
<keyword evidence="12" id="KW-0547">Nucleotide-binding</keyword>
<dbReference type="Pfam" id="PF01061">
    <property type="entry name" value="ABC2_membrane"/>
    <property type="match status" value="1"/>
</dbReference>
<dbReference type="GO" id="GO:0140359">
    <property type="term" value="F:ABC-type transporter activity"/>
    <property type="evidence" value="ECO:0007669"/>
    <property type="project" value="InterPro"/>
</dbReference>
<evidence type="ECO:0000256" key="6">
    <source>
        <dbReference type="ARBA" id="ARBA00023136"/>
    </source>
</evidence>
<evidence type="ECO:0000256" key="4">
    <source>
        <dbReference type="ARBA" id="ARBA00022692"/>
    </source>
</evidence>
<dbReference type="PANTHER" id="PTHR48041">
    <property type="entry name" value="ABC TRANSPORTER G FAMILY MEMBER 28"/>
    <property type="match status" value="1"/>
</dbReference>
<feature type="domain" description="ABC transporter family G" evidence="10">
    <location>
        <begin position="99"/>
        <end position="158"/>
    </location>
</feature>
<dbReference type="GO" id="GO:0005886">
    <property type="term" value="C:plasma membrane"/>
    <property type="evidence" value="ECO:0007669"/>
    <property type="project" value="TreeGrafter"/>
</dbReference>
<organism evidence="12">
    <name type="scientific">Zeugodacus cucurbitae</name>
    <name type="common">Melon fruit fly</name>
    <name type="synonym">Bactrocera cucurbitae</name>
    <dbReference type="NCBI Taxonomy" id="28588"/>
    <lineage>
        <taxon>Eukaryota</taxon>
        <taxon>Metazoa</taxon>
        <taxon>Ecdysozoa</taxon>
        <taxon>Arthropoda</taxon>
        <taxon>Hexapoda</taxon>
        <taxon>Insecta</taxon>
        <taxon>Pterygota</taxon>
        <taxon>Neoptera</taxon>
        <taxon>Endopterygota</taxon>
        <taxon>Diptera</taxon>
        <taxon>Brachycera</taxon>
        <taxon>Muscomorpha</taxon>
        <taxon>Tephritoidea</taxon>
        <taxon>Tephritidae</taxon>
        <taxon>Zeugodacus</taxon>
        <taxon>Zeugodacus</taxon>
    </lineage>
</organism>
<accession>A0A0A1XMW4</accession>
<keyword evidence="3" id="KW-0813">Transport</keyword>
<sequence>MSIVSDLKLGKKKSRNERNDIINDIVNSLGLTEKRHTITSQLSGGQRKRLSIALELINNPTVMFLDEPTTGLDSSSCNKVLELLKTLALQGRTIICTIHQPTAKHFQLFDQVYILASGKCVYQGSPIKVVSYLESINLPCPIYHNPADYIIELAAGEYGAANIDNLASAIGNGKCTAWLQNNKVESVKVLIKLYDTNFSNTDSARNEVDYNHQLRVLLRRDLIKMKRNKMLTHLRIAVNIFVSVVLGAIFVNAGSEASRMHQNFNCLTVVMINHIMCIALLTSVTCKF</sequence>
<protein>
    <submittedName>
        <fullName evidence="12">ATP-binding cassette sub-family G member 4</fullName>
    </submittedName>
</protein>
<keyword evidence="12" id="KW-0067">ATP-binding</keyword>
<dbReference type="Gene3D" id="3.40.50.300">
    <property type="entry name" value="P-loop containing nucleotide triphosphate hydrolases"/>
    <property type="match status" value="1"/>
</dbReference>
<dbReference type="SUPFAM" id="SSF52540">
    <property type="entry name" value="P-loop containing nucleoside triphosphate hydrolases"/>
    <property type="match status" value="1"/>
</dbReference>
<evidence type="ECO:0000313" key="11">
    <source>
        <dbReference type="EMBL" id="JAD04304.1"/>
    </source>
</evidence>
<feature type="transmembrane region" description="Helical" evidence="7">
    <location>
        <begin position="267"/>
        <end position="286"/>
    </location>
</feature>
<keyword evidence="5 7" id="KW-1133">Transmembrane helix</keyword>
<evidence type="ECO:0000256" key="5">
    <source>
        <dbReference type="ARBA" id="ARBA00022989"/>
    </source>
</evidence>
<reference evidence="12" key="1">
    <citation type="submission" date="2014-11" db="EMBL/GenBank/DDBJ databases">
        <authorList>
            <person name="Geib S."/>
        </authorList>
    </citation>
    <scope>NUCLEOTIDE SEQUENCE</scope>
</reference>
<dbReference type="InterPro" id="IPR013525">
    <property type="entry name" value="ABC2_TM"/>
</dbReference>
<evidence type="ECO:0000259" key="9">
    <source>
        <dbReference type="Pfam" id="PF01061"/>
    </source>
</evidence>
<dbReference type="GO" id="GO:0005524">
    <property type="term" value="F:ATP binding"/>
    <property type="evidence" value="ECO:0007669"/>
    <property type="project" value="UniProtKB-KW"/>
</dbReference>
<dbReference type="InterPro" id="IPR043926">
    <property type="entry name" value="ABCG_dom"/>
</dbReference>
<name>A0A0A1XMW4_ZEUCU</name>
<evidence type="ECO:0000313" key="12">
    <source>
        <dbReference type="EMBL" id="JAD12321.1"/>
    </source>
</evidence>
<dbReference type="EMBL" id="GBXI01009988">
    <property type="protein sequence ID" value="JAD04304.1"/>
    <property type="molecule type" value="Transcribed_RNA"/>
</dbReference>
<dbReference type="InterPro" id="IPR003439">
    <property type="entry name" value="ABC_transporter-like_ATP-bd"/>
</dbReference>
<feature type="transmembrane region" description="Helical" evidence="7">
    <location>
        <begin position="234"/>
        <end position="255"/>
    </location>
</feature>
<evidence type="ECO:0000259" key="8">
    <source>
        <dbReference type="Pfam" id="PF00005"/>
    </source>
</evidence>
<evidence type="ECO:0000256" key="1">
    <source>
        <dbReference type="ARBA" id="ARBA00004141"/>
    </source>
</evidence>
<dbReference type="InterPro" id="IPR027417">
    <property type="entry name" value="P-loop_NTPase"/>
</dbReference>
<keyword evidence="4 7" id="KW-0812">Transmembrane</keyword>
<keyword evidence="6 7" id="KW-0472">Membrane</keyword>